<proteinExistence type="predicted"/>
<evidence type="ECO:0000256" key="1">
    <source>
        <dbReference type="ARBA" id="ARBA00004123"/>
    </source>
</evidence>
<keyword evidence="4" id="KW-1185">Reference proteome</keyword>
<evidence type="ECO:0000313" key="3">
    <source>
        <dbReference type="EMBL" id="PPQ75844.1"/>
    </source>
</evidence>
<gene>
    <name evidence="3" type="ORF">CVT24_000633</name>
</gene>
<name>A0A409WBG2_9AGAR</name>
<protein>
    <submittedName>
        <fullName evidence="3">Uncharacterized protein</fullName>
    </submittedName>
</protein>
<evidence type="ECO:0000313" key="4">
    <source>
        <dbReference type="Proteomes" id="UP000284842"/>
    </source>
</evidence>
<dbReference type="AlphaFoldDB" id="A0A409WBG2"/>
<sequence>MPVRVDPVAPLDRPSAMVYIEQARHLLSAAEYQRFQDLRRDMRTRGVDLKEDLTRIINLMHRHMSLVVGYAAFLPNGFLINYEHEPTHIDDWYFITVTTPYGEVYEYRFRDSRV</sequence>
<dbReference type="GO" id="GO:0005634">
    <property type="term" value="C:nucleus"/>
    <property type="evidence" value="ECO:0007669"/>
    <property type="project" value="UniProtKB-SubCell"/>
</dbReference>
<evidence type="ECO:0000256" key="2">
    <source>
        <dbReference type="ARBA" id="ARBA00023242"/>
    </source>
</evidence>
<keyword evidence="2" id="KW-0539">Nucleus</keyword>
<organism evidence="3 4">
    <name type="scientific">Panaeolus cyanescens</name>
    <dbReference type="NCBI Taxonomy" id="181874"/>
    <lineage>
        <taxon>Eukaryota</taxon>
        <taxon>Fungi</taxon>
        <taxon>Dikarya</taxon>
        <taxon>Basidiomycota</taxon>
        <taxon>Agaricomycotina</taxon>
        <taxon>Agaricomycetes</taxon>
        <taxon>Agaricomycetidae</taxon>
        <taxon>Agaricales</taxon>
        <taxon>Agaricineae</taxon>
        <taxon>Galeropsidaceae</taxon>
        <taxon>Panaeolus</taxon>
    </lineage>
</organism>
<dbReference type="GO" id="GO:0006355">
    <property type="term" value="P:regulation of DNA-templated transcription"/>
    <property type="evidence" value="ECO:0007669"/>
    <property type="project" value="InterPro"/>
</dbReference>
<dbReference type="EMBL" id="NHTK01005635">
    <property type="protein sequence ID" value="PPQ75844.1"/>
    <property type="molecule type" value="Genomic_DNA"/>
</dbReference>
<dbReference type="InParanoid" id="A0A409WBG2"/>
<reference evidence="3 4" key="1">
    <citation type="journal article" date="2018" name="Evol. Lett.">
        <title>Horizontal gene cluster transfer increased hallucinogenic mushroom diversity.</title>
        <authorList>
            <person name="Reynolds H.T."/>
            <person name="Vijayakumar V."/>
            <person name="Gluck-Thaler E."/>
            <person name="Korotkin H.B."/>
            <person name="Matheny P.B."/>
            <person name="Slot J.C."/>
        </authorList>
    </citation>
    <scope>NUCLEOTIDE SEQUENCE [LARGE SCALE GENOMIC DNA]</scope>
    <source>
        <strain evidence="3 4">2629</strain>
    </source>
</reference>
<comment type="caution">
    <text evidence="3">The sequence shown here is derived from an EMBL/GenBank/DDBJ whole genome shotgun (WGS) entry which is preliminary data.</text>
</comment>
<dbReference type="OrthoDB" id="10265969at2759"/>
<dbReference type="Proteomes" id="UP000284842">
    <property type="component" value="Unassembled WGS sequence"/>
</dbReference>
<accession>A0A409WBG2</accession>
<dbReference type="SUPFAM" id="SSF47762">
    <property type="entry name" value="PAH2 domain"/>
    <property type="match status" value="1"/>
</dbReference>
<comment type="subcellular location">
    <subcellularLocation>
        <location evidence="1">Nucleus</location>
    </subcellularLocation>
</comment>
<dbReference type="InterPro" id="IPR036600">
    <property type="entry name" value="PAH_sf"/>
</dbReference>